<name>A0A9D1SQA3_9BACT</name>
<dbReference type="InterPro" id="IPR036013">
    <property type="entry name" value="Band_7/SPFH_dom_sf"/>
</dbReference>
<dbReference type="AlphaFoldDB" id="A0A9D1SQA3"/>
<dbReference type="Gene3D" id="3.30.479.30">
    <property type="entry name" value="Band 7 domain"/>
    <property type="match status" value="1"/>
</dbReference>
<accession>A0A9D1SQA3</accession>
<protein>
    <submittedName>
        <fullName evidence="3">SPFH domain-containing protein</fullName>
    </submittedName>
</protein>
<dbReference type="Proteomes" id="UP000886852">
    <property type="component" value="Unassembled WGS sequence"/>
</dbReference>
<comment type="caution">
    <text evidence="3">The sequence shown here is derived from an EMBL/GenBank/DDBJ whole genome shotgun (WGS) entry which is preliminary data.</text>
</comment>
<dbReference type="CDD" id="cd03408">
    <property type="entry name" value="SPFH_like_u1"/>
    <property type="match status" value="1"/>
</dbReference>
<organism evidence="3 4">
    <name type="scientific">Candidatus Fimimonas merdipullorum</name>
    <dbReference type="NCBI Taxonomy" id="2840822"/>
    <lineage>
        <taxon>Bacteria</taxon>
        <taxon>Pseudomonadati</taxon>
        <taxon>Myxococcota</taxon>
        <taxon>Myxococcia</taxon>
        <taxon>Myxococcales</taxon>
        <taxon>Cystobacterineae</taxon>
        <taxon>Myxococcaceae</taxon>
        <taxon>Myxococcaceae incertae sedis</taxon>
        <taxon>Candidatus Fimimonas</taxon>
    </lineage>
</organism>
<reference evidence="3" key="1">
    <citation type="submission" date="2020-10" db="EMBL/GenBank/DDBJ databases">
        <authorList>
            <person name="Gilroy R."/>
        </authorList>
    </citation>
    <scope>NUCLEOTIDE SEQUENCE</scope>
    <source>
        <strain evidence="3">ChiHjej12B11-7776</strain>
    </source>
</reference>
<dbReference type="PANTHER" id="PTHR37826:SF2">
    <property type="entry name" value="ZINC-RIBBON DOMAIN-CONTAINING PROTEIN"/>
    <property type="match status" value="1"/>
</dbReference>
<evidence type="ECO:0000313" key="4">
    <source>
        <dbReference type="Proteomes" id="UP000886852"/>
    </source>
</evidence>
<dbReference type="Pfam" id="PF13421">
    <property type="entry name" value="Band_7_1"/>
    <property type="match status" value="1"/>
</dbReference>
<dbReference type="EMBL" id="DVOC01000097">
    <property type="protein sequence ID" value="HIU91435.1"/>
    <property type="molecule type" value="Genomic_DNA"/>
</dbReference>
<feature type="domain" description="DZANK-type" evidence="1">
    <location>
        <begin position="307"/>
        <end position="352"/>
    </location>
</feature>
<dbReference type="SUPFAM" id="SSF117892">
    <property type="entry name" value="Band 7/SPFH domain"/>
    <property type="match status" value="1"/>
</dbReference>
<evidence type="ECO:0000259" key="1">
    <source>
        <dbReference type="Pfam" id="PF12773"/>
    </source>
</evidence>
<reference evidence="3" key="2">
    <citation type="journal article" date="2021" name="PeerJ">
        <title>Extensive microbial diversity within the chicken gut microbiome revealed by metagenomics and culture.</title>
        <authorList>
            <person name="Gilroy R."/>
            <person name="Ravi A."/>
            <person name="Getino M."/>
            <person name="Pursley I."/>
            <person name="Horton D.L."/>
            <person name="Alikhan N.F."/>
            <person name="Baker D."/>
            <person name="Gharbi K."/>
            <person name="Hall N."/>
            <person name="Watson M."/>
            <person name="Adriaenssens E.M."/>
            <person name="Foster-Nyarko E."/>
            <person name="Jarju S."/>
            <person name="Secka A."/>
            <person name="Antonio M."/>
            <person name="Oren A."/>
            <person name="Chaudhuri R.R."/>
            <person name="La Ragione R."/>
            <person name="Hildebrand F."/>
            <person name="Pallen M.J."/>
        </authorList>
    </citation>
    <scope>NUCLEOTIDE SEQUENCE</scope>
    <source>
        <strain evidence="3">ChiHjej12B11-7776</strain>
    </source>
</reference>
<evidence type="ECO:0000259" key="2">
    <source>
        <dbReference type="Pfam" id="PF13421"/>
    </source>
</evidence>
<dbReference type="Pfam" id="PF12773">
    <property type="entry name" value="DZR"/>
    <property type="match status" value="1"/>
</dbReference>
<proteinExistence type="predicted"/>
<feature type="domain" description="SPFH" evidence="2">
    <location>
        <begin position="23"/>
        <end position="232"/>
    </location>
</feature>
<sequence>MGWFKSQMWKVLEWKDESQDTIVYRFDMQGQEIMSGSQLTVRESQAAVFVHQGKIADVFGPGQHKLTTRNLPILSGIGSIWYQGESRFKAELYFVNTKQFVDCKWGTMSPITMRDKDFGAIRIRSFGNYSFKVNDPAEFMREIFGTNGLYGVADIEGNLKNLLVSQMSDTIAESGISALDMAMNYQEFSNMIRDHAQPKFDAMGLELTDFNVVNINFPEAVEKAIDERASLGILADQMGTYTQKKAADALGDAAKNPGTVGTFMGIGLGGQAGGVLGSTFGAAIGASQQQAQQAQQQTAATAGSKFCPNCGKQISANAKFCPECGSKLATENLCPGCGKPVSANAKFCPECGQKIK</sequence>
<dbReference type="InterPro" id="IPR025874">
    <property type="entry name" value="DZR"/>
</dbReference>
<dbReference type="PANTHER" id="PTHR37826">
    <property type="entry name" value="FLOTILLIN BAND_7_5 DOMAIN PROTEIN"/>
    <property type="match status" value="1"/>
</dbReference>
<gene>
    <name evidence="3" type="ORF">IAC72_05455</name>
</gene>
<evidence type="ECO:0000313" key="3">
    <source>
        <dbReference type="EMBL" id="HIU91435.1"/>
    </source>
</evidence>
<dbReference type="InterPro" id="IPR033880">
    <property type="entry name" value="SPFH_YdjI"/>
</dbReference>